<sequence>MISIGFLPSPAASPMKFLLTLVLTVCWLKLSAQEALVPRQVYTDAKARFRVSYPESWQRQRSEDRRQLAFFAGSARQHPIVTLTMRTDGPGAASLLGRQDSLWRRIQQLSRAQILRLEQHEATSYAEVSYHYTYAPDRSSADRTRVLGRRLWRNGTEFDLEYRAADEDGRYLSEAEQLVESFDFAAPAPPAPLPAAAAQCDNKMYGIAALRRRNEAWEDDCRTIHEFAADNLSAPPRIHRDALPFQSYALAKGFDNCLYSVTKAPTDAPEYVYRYNPATRQGEYTSWQLPAQGPETVWISGATDEQGNLYFSTADANKLVKIDPADGTVTVLWDSDPLRKAAYFPRIGFAGAGSHGNFCLDDTGTLFQVYSTDGSLLTVDLQTRQPGPEPLALQGLPKRGGYSDLLLQKDEQGNRRLYLAGPKALYEVDMPRRRVRLVRRGTYTDLAGCNLFGPVPAKSGPAAPAAAAVTPTLATWRGRVLNGVTFQPLPQAQLRLRRPDGGEIKVPLTAQGTFTITAEPGLAYATTIQLPGYLALDSTYTPPAGPYVQDLLLYPLAVGSTLPLDNVQFTQGQAVLLPTSFPTLDQLVGMLTKNPTMTIELRGHTDNQGDPQKNVVLSQERVAAVKTYLVEHGVGAPRITGTGLGGTQPRASNAREATRRLNRRVEVRVTGVR</sequence>
<dbReference type="InterPro" id="IPR050330">
    <property type="entry name" value="Bact_OuterMem_StrucFunc"/>
</dbReference>
<evidence type="ECO:0000313" key="6">
    <source>
        <dbReference type="EMBL" id="TGE24358.1"/>
    </source>
</evidence>
<dbReference type="PANTHER" id="PTHR30329">
    <property type="entry name" value="STATOR ELEMENT OF FLAGELLAR MOTOR COMPLEX"/>
    <property type="match status" value="1"/>
</dbReference>
<accession>A0A4Z0Q2P2</accession>
<protein>
    <recommendedName>
        <fullName evidence="5">OmpA-like domain-containing protein</fullName>
    </recommendedName>
</protein>
<dbReference type="Proteomes" id="UP000297549">
    <property type="component" value="Unassembled WGS sequence"/>
</dbReference>
<reference evidence="6 7" key="1">
    <citation type="submission" date="2019-04" db="EMBL/GenBank/DDBJ databases">
        <authorList>
            <person name="Feng G."/>
            <person name="Zhang J."/>
            <person name="Zhu H."/>
        </authorList>
    </citation>
    <scope>NUCLEOTIDE SEQUENCE [LARGE SCALE GENOMIC DNA]</scope>
    <source>
        <strain evidence="6 7">JCM 31653</strain>
    </source>
</reference>
<dbReference type="Gene3D" id="2.130.10.10">
    <property type="entry name" value="YVTN repeat-like/Quinoprotein amine dehydrogenase"/>
    <property type="match status" value="1"/>
</dbReference>
<organism evidence="6 7">
    <name type="scientific">Hymenobacter aquaticus</name>
    <dbReference type="NCBI Taxonomy" id="1867101"/>
    <lineage>
        <taxon>Bacteria</taxon>
        <taxon>Pseudomonadati</taxon>
        <taxon>Bacteroidota</taxon>
        <taxon>Cytophagia</taxon>
        <taxon>Cytophagales</taxon>
        <taxon>Hymenobacteraceae</taxon>
        <taxon>Hymenobacter</taxon>
    </lineage>
</organism>
<dbReference type="PROSITE" id="PS51123">
    <property type="entry name" value="OMPA_2"/>
    <property type="match status" value="1"/>
</dbReference>
<evidence type="ECO:0000259" key="5">
    <source>
        <dbReference type="PROSITE" id="PS51123"/>
    </source>
</evidence>
<gene>
    <name evidence="6" type="ORF">E5K00_03845</name>
</gene>
<dbReference type="CDD" id="cd07185">
    <property type="entry name" value="OmpA_C-like"/>
    <property type="match status" value="1"/>
</dbReference>
<dbReference type="InterPro" id="IPR036737">
    <property type="entry name" value="OmpA-like_sf"/>
</dbReference>
<dbReference type="Gene3D" id="3.30.1330.60">
    <property type="entry name" value="OmpA-like domain"/>
    <property type="match status" value="1"/>
</dbReference>
<dbReference type="GO" id="GO:0009279">
    <property type="term" value="C:cell outer membrane"/>
    <property type="evidence" value="ECO:0007669"/>
    <property type="project" value="UniProtKB-SubCell"/>
</dbReference>
<dbReference type="Pfam" id="PF00691">
    <property type="entry name" value="OmpA"/>
    <property type="match status" value="1"/>
</dbReference>
<dbReference type="SUPFAM" id="SSF103088">
    <property type="entry name" value="OmpA-like"/>
    <property type="match status" value="1"/>
</dbReference>
<proteinExistence type="predicted"/>
<dbReference type="InterPro" id="IPR015943">
    <property type="entry name" value="WD40/YVTN_repeat-like_dom_sf"/>
</dbReference>
<dbReference type="InterPro" id="IPR006664">
    <property type="entry name" value="OMP_bac"/>
</dbReference>
<name>A0A4Z0Q2P2_9BACT</name>
<dbReference type="PRINTS" id="PR01021">
    <property type="entry name" value="OMPADOMAIN"/>
</dbReference>
<keyword evidence="7" id="KW-1185">Reference proteome</keyword>
<keyword evidence="3" id="KW-0998">Cell outer membrane</keyword>
<comment type="caution">
    <text evidence="6">The sequence shown here is derived from an EMBL/GenBank/DDBJ whole genome shotgun (WGS) entry which is preliminary data.</text>
</comment>
<dbReference type="InterPro" id="IPR006665">
    <property type="entry name" value="OmpA-like"/>
</dbReference>
<evidence type="ECO:0000256" key="2">
    <source>
        <dbReference type="ARBA" id="ARBA00023136"/>
    </source>
</evidence>
<dbReference type="EMBL" id="SRLC01000001">
    <property type="protein sequence ID" value="TGE24358.1"/>
    <property type="molecule type" value="Genomic_DNA"/>
</dbReference>
<feature type="domain" description="OmpA-like" evidence="5">
    <location>
        <begin position="556"/>
        <end position="673"/>
    </location>
</feature>
<keyword evidence="2 4" id="KW-0472">Membrane</keyword>
<evidence type="ECO:0000256" key="1">
    <source>
        <dbReference type="ARBA" id="ARBA00004442"/>
    </source>
</evidence>
<dbReference type="AlphaFoldDB" id="A0A4Z0Q2P2"/>
<dbReference type="PANTHER" id="PTHR30329:SF21">
    <property type="entry name" value="LIPOPROTEIN YIAD-RELATED"/>
    <property type="match status" value="1"/>
</dbReference>
<evidence type="ECO:0000313" key="7">
    <source>
        <dbReference type="Proteomes" id="UP000297549"/>
    </source>
</evidence>
<evidence type="ECO:0000256" key="3">
    <source>
        <dbReference type="ARBA" id="ARBA00023237"/>
    </source>
</evidence>
<comment type="subcellular location">
    <subcellularLocation>
        <location evidence="1">Cell outer membrane</location>
    </subcellularLocation>
</comment>
<dbReference type="SUPFAM" id="SSF101898">
    <property type="entry name" value="NHL repeat"/>
    <property type="match status" value="1"/>
</dbReference>
<evidence type="ECO:0000256" key="4">
    <source>
        <dbReference type="PROSITE-ProRule" id="PRU00473"/>
    </source>
</evidence>